<feature type="region of interest" description="Disordered" evidence="1">
    <location>
        <begin position="19"/>
        <end position="116"/>
    </location>
</feature>
<keyword evidence="3" id="KW-1185">Reference proteome</keyword>
<evidence type="ECO:0000313" key="2">
    <source>
        <dbReference type="EMBL" id="KAA0188104.1"/>
    </source>
</evidence>
<sequence>MVFESSSELMYTDSCDSTDLTSAELHDSSSQVLAGSRSVKSGRSRRTHGRRRTSSPSNEQVSGSNQKTLAIRRPILPRDVSPDSSGTSGGVVENLDEVDSDNDPTYVPSEESADEMVPQGGMWIKCKCAKTEDNVNIEQSEPGLRNQPGEKNNLRCQVSEVTPLSGEVEPLWKPSSKTIETWKRQVPTLDPKVTFENGHMFIYDFGPHDRQAFAGAVMRFVHAHMQSLFMLKQIVWIYSKELRFVRNRWN</sequence>
<accession>A0A8E0RPM9</accession>
<feature type="compositionally biased region" description="Polar residues" evidence="1">
    <location>
        <begin position="56"/>
        <end position="68"/>
    </location>
</feature>
<dbReference type="EMBL" id="LUCM01008636">
    <property type="protein sequence ID" value="KAA0188104.1"/>
    <property type="molecule type" value="Genomic_DNA"/>
</dbReference>
<name>A0A8E0RPM9_9TREM</name>
<dbReference type="AlphaFoldDB" id="A0A8E0RPM9"/>
<feature type="compositionally biased region" description="Basic residues" evidence="1">
    <location>
        <begin position="40"/>
        <end position="53"/>
    </location>
</feature>
<evidence type="ECO:0000313" key="3">
    <source>
        <dbReference type="Proteomes" id="UP000728185"/>
    </source>
</evidence>
<gene>
    <name evidence="2" type="ORF">FBUS_08409</name>
</gene>
<protein>
    <submittedName>
        <fullName evidence="2">Uncharacterized protein</fullName>
    </submittedName>
</protein>
<organism evidence="2 3">
    <name type="scientific">Fasciolopsis buskii</name>
    <dbReference type="NCBI Taxonomy" id="27845"/>
    <lineage>
        <taxon>Eukaryota</taxon>
        <taxon>Metazoa</taxon>
        <taxon>Spiralia</taxon>
        <taxon>Lophotrochozoa</taxon>
        <taxon>Platyhelminthes</taxon>
        <taxon>Trematoda</taxon>
        <taxon>Digenea</taxon>
        <taxon>Plagiorchiida</taxon>
        <taxon>Echinostomata</taxon>
        <taxon>Echinostomatoidea</taxon>
        <taxon>Fasciolidae</taxon>
        <taxon>Fasciolopsis</taxon>
    </lineage>
</organism>
<reference evidence="2" key="1">
    <citation type="submission" date="2019-05" db="EMBL/GenBank/DDBJ databases">
        <title>Annotation for the trematode Fasciolopsis buski.</title>
        <authorList>
            <person name="Choi Y.-J."/>
        </authorList>
    </citation>
    <scope>NUCLEOTIDE SEQUENCE</scope>
    <source>
        <strain evidence="2">HT</strain>
        <tissue evidence="2">Whole worm</tissue>
    </source>
</reference>
<evidence type="ECO:0000256" key="1">
    <source>
        <dbReference type="SAM" id="MobiDB-lite"/>
    </source>
</evidence>
<proteinExistence type="predicted"/>
<dbReference type="Proteomes" id="UP000728185">
    <property type="component" value="Unassembled WGS sequence"/>
</dbReference>
<comment type="caution">
    <text evidence="2">The sequence shown here is derived from an EMBL/GenBank/DDBJ whole genome shotgun (WGS) entry which is preliminary data.</text>
</comment>